<reference evidence="1" key="1">
    <citation type="submission" date="2022-07" db="EMBL/GenBank/DDBJ databases">
        <title>Phylogenomic reconstructions and comparative analyses of Kickxellomycotina fungi.</title>
        <authorList>
            <person name="Reynolds N.K."/>
            <person name="Stajich J.E."/>
            <person name="Barry K."/>
            <person name="Grigoriev I.V."/>
            <person name="Crous P."/>
            <person name="Smith M.E."/>
        </authorList>
    </citation>
    <scope>NUCLEOTIDE SEQUENCE</scope>
    <source>
        <strain evidence="1">Benny 63K</strain>
    </source>
</reference>
<dbReference type="Proteomes" id="UP001150581">
    <property type="component" value="Unassembled WGS sequence"/>
</dbReference>
<protein>
    <submittedName>
        <fullName evidence="1">Uncharacterized protein</fullName>
    </submittedName>
</protein>
<sequence>MGRLKNLTHGLMPPKAYWNGRFSSGPIWNEYLSLLLNYNLENHAVGVSKTTTIHRKLLNIIPLDPPSTQDQIAEFADTVGKNKRIGSADIAVLEIGSNDAAVALVDIDNGKQTVYEFGNSVSDSVIEQLQSLYDLGFSRILVTNLPSLQHTPVMKSKNREKIAEIVVGFYNRILSEKIEKWRKSVNLISLDIIDLGEFLTLAIGPSISSSLGITDTKSICVGGSWLNMFDDQLNLANLLKYLLTSDSDRATCGDPESRFFFDPIHPSEQVHRLFGYYIFRSIATHGAFGLSESNLLLLIEEFRLDQPVLKPVAI</sequence>
<accession>A0ACC1IWK2</accession>
<proteinExistence type="predicted"/>
<keyword evidence="2" id="KW-1185">Reference proteome</keyword>
<evidence type="ECO:0000313" key="2">
    <source>
        <dbReference type="Proteomes" id="UP001150581"/>
    </source>
</evidence>
<comment type="caution">
    <text evidence="1">The sequence shown here is derived from an EMBL/GenBank/DDBJ whole genome shotgun (WGS) entry which is preliminary data.</text>
</comment>
<gene>
    <name evidence="1" type="ORF">LPJ66_000263</name>
</gene>
<organism evidence="1 2">
    <name type="scientific">Kickxella alabastrina</name>
    <dbReference type="NCBI Taxonomy" id="61397"/>
    <lineage>
        <taxon>Eukaryota</taxon>
        <taxon>Fungi</taxon>
        <taxon>Fungi incertae sedis</taxon>
        <taxon>Zoopagomycota</taxon>
        <taxon>Kickxellomycotina</taxon>
        <taxon>Kickxellomycetes</taxon>
        <taxon>Kickxellales</taxon>
        <taxon>Kickxellaceae</taxon>
        <taxon>Kickxella</taxon>
    </lineage>
</organism>
<evidence type="ECO:0000313" key="1">
    <source>
        <dbReference type="EMBL" id="KAJ1902088.1"/>
    </source>
</evidence>
<dbReference type="EMBL" id="JANBPG010000006">
    <property type="protein sequence ID" value="KAJ1902088.1"/>
    <property type="molecule type" value="Genomic_DNA"/>
</dbReference>
<name>A0ACC1IWK2_9FUNG</name>